<keyword evidence="10" id="KW-1185">Reference proteome</keyword>
<sequence length="862" mass="93512">MITPPGTLNPTHLTSAARYPAVPVAFFFLCGIAIFRLLPTWPLSWLAAGVLLLGIAVLFRRSAVVASVCFWAAWLMTGLAAAQQAAFEYPHNHIAHYAADQSRLAQLELTLDDPPRIITNPFDQRQAIPPKQVALARVVRVLTNTGWQPCDGEVLLQINDPHPGLLAGQTLRSIGLLQRPAPAMNPGQFDWARYYRERRVLASYTINRADCIDIVSAASPDPLTAARLKARRLLADGFSPEQSLDHAVLRALLLGDNDPQLRDVQEQFQRTGTAHHLAISGTHVALLAGMIWGICRVIGVRPRRAACVALVFTVSYGLLALPSPPVVRSIVLASAMGIGVISGKRGQALTLLAASVIAMLVYHPLDLFNAGFQLSFGTVLGLILLTEPTLRSLETATGYNDPDAVVRRSFQTPTRWGRIKDAANRAVLTSLAAGIVAWLVSMPLIALHFEQLNPWAIVAGIALAVFVLVALAGGMLKLLLTFCWPSLADTWATVAATPIRWMRGVVEWLGTWPFADIPVPPSPWWLLLLFYVLLLTAIWRTKPDSLRWVLRLGRLAVAMFIVLPPLQAYVNPPVPGGTVRVTLLAVGAGQCAVVQPPGGRTLLVDAGSSSLADLVGKCLGPFLRHARCTGVDTLMLSHADHDHVSAAVEVVRSYQVREVLAGNRFTAHAQSNPQTRRLIDDLGALNRPPRIVLPGERTPLAQDTAIEILWPPAAAGIAEPKLTTNDGSLVFRLKHAGRTILFPGDIQDGAMRELLRNPSQLKADVLVAMHHGSAETMTEAFIAAVDPQFVVSSNDRTLSGKQRQFERLLANRLLLRTNDAGAITITIDEQGALRVVPFITSPQTSTQTSQQTSFLTRPPEGP</sequence>
<keyword evidence="3 7" id="KW-0812">Transmembrane</keyword>
<evidence type="ECO:0000256" key="3">
    <source>
        <dbReference type="ARBA" id="ARBA00022692"/>
    </source>
</evidence>
<evidence type="ECO:0000256" key="2">
    <source>
        <dbReference type="ARBA" id="ARBA00022475"/>
    </source>
</evidence>
<feature type="domain" description="Metallo-beta-lactamase" evidence="8">
    <location>
        <begin position="588"/>
        <end position="795"/>
    </location>
</feature>
<dbReference type="Gene3D" id="3.60.15.10">
    <property type="entry name" value="Ribonuclease Z/Hydroxyacylglutathione hydrolase-like"/>
    <property type="match status" value="1"/>
</dbReference>
<feature type="transmembrane region" description="Helical" evidence="7">
    <location>
        <begin position="478"/>
        <end position="502"/>
    </location>
</feature>
<dbReference type="InterPro" id="IPR004477">
    <property type="entry name" value="ComEC_N"/>
</dbReference>
<evidence type="ECO:0000259" key="8">
    <source>
        <dbReference type="SMART" id="SM00849"/>
    </source>
</evidence>
<reference evidence="9 10" key="1">
    <citation type="submission" date="2020-10" db="EMBL/GenBank/DDBJ databases">
        <title>Wide distribution of Phycisphaera-like planctomycetes from WD2101 soil group in peatlands and genome analysis of the first cultivated representative.</title>
        <authorList>
            <person name="Dedysh S.N."/>
            <person name="Beletsky A.V."/>
            <person name="Ivanova A."/>
            <person name="Kulichevskaya I.S."/>
            <person name="Suzina N.E."/>
            <person name="Philippov D.A."/>
            <person name="Rakitin A.L."/>
            <person name="Mardanov A.V."/>
            <person name="Ravin N.V."/>
        </authorList>
    </citation>
    <scope>NUCLEOTIDE SEQUENCE [LARGE SCALE GENOMIC DNA]</scope>
    <source>
        <strain evidence="9 10">M1803</strain>
    </source>
</reference>
<dbReference type="KEGG" id="hbs:IPV69_10685"/>
<feature type="region of interest" description="Disordered" evidence="6">
    <location>
        <begin position="842"/>
        <end position="862"/>
    </location>
</feature>
<keyword evidence="5 7" id="KW-0472">Membrane</keyword>
<dbReference type="InterPro" id="IPR025405">
    <property type="entry name" value="DUF4131"/>
</dbReference>
<dbReference type="InterPro" id="IPR035681">
    <property type="entry name" value="ComA-like_MBL"/>
</dbReference>
<dbReference type="SMART" id="SM00849">
    <property type="entry name" value="Lactamase_B"/>
    <property type="match status" value="1"/>
</dbReference>
<feature type="transmembrane region" description="Helical" evidence="7">
    <location>
        <begin position="452"/>
        <end position="471"/>
    </location>
</feature>
<dbReference type="Pfam" id="PF00753">
    <property type="entry name" value="Lactamase_B"/>
    <property type="match status" value="1"/>
</dbReference>
<feature type="transmembrane region" description="Helical" evidence="7">
    <location>
        <begin position="20"/>
        <end position="38"/>
    </location>
</feature>
<dbReference type="GO" id="GO:0005886">
    <property type="term" value="C:plasma membrane"/>
    <property type="evidence" value="ECO:0007669"/>
    <property type="project" value="UniProtKB-SubCell"/>
</dbReference>
<dbReference type="CDD" id="cd07731">
    <property type="entry name" value="ComA-like_MBL-fold"/>
    <property type="match status" value="1"/>
</dbReference>
<evidence type="ECO:0000313" key="10">
    <source>
        <dbReference type="Proteomes" id="UP000593765"/>
    </source>
</evidence>
<dbReference type="NCBIfam" id="TIGR00360">
    <property type="entry name" value="ComEC_N-term"/>
    <property type="match status" value="1"/>
</dbReference>
<evidence type="ECO:0000256" key="4">
    <source>
        <dbReference type="ARBA" id="ARBA00022989"/>
    </source>
</evidence>
<dbReference type="Pfam" id="PF03772">
    <property type="entry name" value="Competence"/>
    <property type="match status" value="1"/>
</dbReference>
<dbReference type="InterPro" id="IPR001279">
    <property type="entry name" value="Metallo-B-lactamas"/>
</dbReference>
<dbReference type="Pfam" id="PF13567">
    <property type="entry name" value="DUF4131"/>
    <property type="match status" value="1"/>
</dbReference>
<dbReference type="SUPFAM" id="SSF56281">
    <property type="entry name" value="Metallo-hydrolase/oxidoreductase"/>
    <property type="match status" value="1"/>
</dbReference>
<evidence type="ECO:0000256" key="5">
    <source>
        <dbReference type="ARBA" id="ARBA00023136"/>
    </source>
</evidence>
<name>A0A7M2X291_9BACT</name>
<dbReference type="PANTHER" id="PTHR30619:SF1">
    <property type="entry name" value="RECOMBINATION PROTEIN 2"/>
    <property type="match status" value="1"/>
</dbReference>
<proteinExistence type="predicted"/>
<dbReference type="Proteomes" id="UP000593765">
    <property type="component" value="Chromosome"/>
</dbReference>
<comment type="subcellular location">
    <subcellularLocation>
        <location evidence="1">Cell membrane</location>
        <topology evidence="1">Multi-pass membrane protein</topology>
    </subcellularLocation>
</comment>
<dbReference type="EMBL" id="CP063458">
    <property type="protein sequence ID" value="QOV91784.1"/>
    <property type="molecule type" value="Genomic_DNA"/>
</dbReference>
<feature type="compositionally biased region" description="Low complexity" evidence="6">
    <location>
        <begin position="842"/>
        <end position="853"/>
    </location>
</feature>
<evidence type="ECO:0000256" key="6">
    <source>
        <dbReference type="SAM" id="MobiDB-lite"/>
    </source>
</evidence>
<feature type="transmembrane region" description="Helical" evidence="7">
    <location>
        <begin position="305"/>
        <end position="321"/>
    </location>
</feature>
<dbReference type="InterPro" id="IPR052159">
    <property type="entry name" value="Competence_DNA_uptake"/>
</dbReference>
<dbReference type="InterPro" id="IPR036866">
    <property type="entry name" value="RibonucZ/Hydroxyglut_hydro"/>
</dbReference>
<feature type="transmembrane region" description="Helical" evidence="7">
    <location>
        <begin position="348"/>
        <end position="365"/>
    </location>
</feature>
<evidence type="ECO:0000313" key="9">
    <source>
        <dbReference type="EMBL" id="QOV91784.1"/>
    </source>
</evidence>
<gene>
    <name evidence="9" type="ORF">IPV69_10685</name>
</gene>
<dbReference type="AlphaFoldDB" id="A0A7M2X291"/>
<feature type="transmembrane region" description="Helical" evidence="7">
    <location>
        <begin position="522"/>
        <end position="540"/>
    </location>
</feature>
<feature type="transmembrane region" description="Helical" evidence="7">
    <location>
        <begin position="277"/>
        <end position="298"/>
    </location>
</feature>
<evidence type="ECO:0000256" key="7">
    <source>
        <dbReference type="SAM" id="Phobius"/>
    </source>
</evidence>
<organism evidence="9 10">
    <name type="scientific">Humisphaera borealis</name>
    <dbReference type="NCBI Taxonomy" id="2807512"/>
    <lineage>
        <taxon>Bacteria</taxon>
        <taxon>Pseudomonadati</taxon>
        <taxon>Planctomycetota</taxon>
        <taxon>Phycisphaerae</taxon>
        <taxon>Tepidisphaerales</taxon>
        <taxon>Tepidisphaeraceae</taxon>
        <taxon>Humisphaera</taxon>
    </lineage>
</organism>
<protein>
    <submittedName>
        <fullName evidence="9">ComEC/Rec2 family competence protein</fullName>
    </submittedName>
</protein>
<accession>A0A7M2X291</accession>
<evidence type="ECO:0000256" key="1">
    <source>
        <dbReference type="ARBA" id="ARBA00004651"/>
    </source>
</evidence>
<dbReference type="RefSeq" id="WP_206295098.1">
    <property type="nucleotide sequence ID" value="NZ_CP063458.1"/>
</dbReference>
<keyword evidence="2" id="KW-1003">Cell membrane</keyword>
<keyword evidence="4 7" id="KW-1133">Transmembrane helix</keyword>
<dbReference type="PANTHER" id="PTHR30619">
    <property type="entry name" value="DNA INTERNALIZATION/COMPETENCE PROTEIN COMEC/REC2"/>
    <property type="match status" value="1"/>
</dbReference>
<feature type="transmembrane region" description="Helical" evidence="7">
    <location>
        <begin position="426"/>
        <end position="446"/>
    </location>
</feature>
<feature type="transmembrane region" description="Helical" evidence="7">
    <location>
        <begin position="45"/>
        <end position="74"/>
    </location>
</feature>
<feature type="transmembrane region" description="Helical" evidence="7">
    <location>
        <begin position="552"/>
        <end position="570"/>
    </location>
</feature>